<dbReference type="EMBL" id="BKAV01000004">
    <property type="protein sequence ID" value="GEP99727.1"/>
    <property type="molecule type" value="Genomic_DNA"/>
</dbReference>
<reference evidence="2 5" key="2">
    <citation type="submission" date="2019-07" db="EMBL/GenBank/DDBJ databases">
        <title>Whole genome shotgun sequence of Staphylococcus arlettae NBRC 109765.</title>
        <authorList>
            <person name="Hosoyama A."/>
            <person name="Uohara A."/>
            <person name="Ohji S."/>
            <person name="Ichikawa N."/>
        </authorList>
    </citation>
    <scope>NUCLEOTIDE SEQUENCE [LARGE SCALE GENOMIC DNA]</scope>
    <source>
        <strain evidence="2 5">NBRC 109765</strain>
    </source>
</reference>
<sequence length="249" mass="28823">MSYIQSFLSSSIQLHISWILILAVLYIVIHQYRHKPLNRIIDIYLNYIPVLTHEFGHILFNKISGGKARDLVIVAKPSERDQTSQQGYAITQSSSRLSQIITTLGGYIMPPLMLFLGYLAVTANYPSIFIAAYLFIFCYFVILTSRKLLPIIILLMLIVLLYGIFQSNDQELIFYFVSISYHFILGMLLGEVLQSSWTIFKLTFFNRDVEWDGTTLNELTRCPTFFFSTLWIAINLYTVYKLFTVVISF</sequence>
<dbReference type="AlphaFoldDB" id="A0A380CPV2"/>
<organism evidence="3 4">
    <name type="scientific">Staphylococcus arlettae</name>
    <dbReference type="NCBI Taxonomy" id="29378"/>
    <lineage>
        <taxon>Bacteria</taxon>
        <taxon>Bacillati</taxon>
        <taxon>Bacillota</taxon>
        <taxon>Bacilli</taxon>
        <taxon>Bacillales</taxon>
        <taxon>Staphylococcaceae</taxon>
        <taxon>Staphylococcus</taxon>
    </lineage>
</organism>
<evidence type="ECO:0000313" key="5">
    <source>
        <dbReference type="Proteomes" id="UP000321598"/>
    </source>
</evidence>
<evidence type="ECO:0000256" key="1">
    <source>
        <dbReference type="SAM" id="Phobius"/>
    </source>
</evidence>
<keyword evidence="1" id="KW-0472">Membrane</keyword>
<dbReference type="Proteomes" id="UP000254956">
    <property type="component" value="Unassembled WGS sequence"/>
</dbReference>
<dbReference type="InterPro" id="IPR049500">
    <property type="entry name" value="Peptidase_M50B-like"/>
</dbReference>
<evidence type="ECO:0000313" key="2">
    <source>
        <dbReference type="EMBL" id="GEP99727.1"/>
    </source>
</evidence>
<accession>A0A380CPV2</accession>
<dbReference type="EMBL" id="UGZE01000001">
    <property type="protein sequence ID" value="SUJ25058.1"/>
    <property type="molecule type" value="Genomic_DNA"/>
</dbReference>
<dbReference type="Pfam" id="PF13398">
    <property type="entry name" value="Peptidase_M50B"/>
    <property type="match status" value="1"/>
</dbReference>
<evidence type="ECO:0000313" key="4">
    <source>
        <dbReference type="Proteomes" id="UP000254956"/>
    </source>
</evidence>
<dbReference type="RefSeq" id="WP_002508974.1">
    <property type="nucleotide sequence ID" value="NZ_AP019698.1"/>
</dbReference>
<dbReference type="OrthoDB" id="2408397at2"/>
<gene>
    <name evidence="3" type="ORF">NCTC12413_02233</name>
    <name evidence="2" type="ORF">SAR03_07650</name>
</gene>
<feature type="transmembrane region" description="Helical" evidence="1">
    <location>
        <begin position="148"/>
        <end position="166"/>
    </location>
</feature>
<feature type="transmembrane region" description="Helical" evidence="1">
    <location>
        <begin position="100"/>
        <end position="119"/>
    </location>
</feature>
<evidence type="ECO:0000313" key="3">
    <source>
        <dbReference type="EMBL" id="SUJ25058.1"/>
    </source>
</evidence>
<dbReference type="Proteomes" id="UP000321598">
    <property type="component" value="Unassembled WGS sequence"/>
</dbReference>
<reference evidence="3 4" key="1">
    <citation type="submission" date="2018-06" db="EMBL/GenBank/DDBJ databases">
        <authorList>
            <consortium name="Pathogen Informatics"/>
            <person name="Doyle S."/>
        </authorList>
    </citation>
    <scope>NUCLEOTIDE SEQUENCE [LARGE SCALE GENOMIC DNA]</scope>
    <source>
        <strain evidence="3 4">NCTC12413</strain>
    </source>
</reference>
<keyword evidence="1" id="KW-0812">Transmembrane</keyword>
<name>A0A380CPV2_9STAP</name>
<keyword evidence="1" id="KW-1133">Transmembrane helix</keyword>
<feature type="transmembrane region" description="Helical" evidence="1">
    <location>
        <begin position="172"/>
        <end position="193"/>
    </location>
</feature>
<protein>
    <submittedName>
        <fullName evidence="2">Membrane protein</fullName>
    </submittedName>
    <submittedName>
        <fullName evidence="3">Membrane spanning protein</fullName>
    </submittedName>
</protein>
<feature type="transmembrane region" description="Helical" evidence="1">
    <location>
        <begin position="12"/>
        <end position="29"/>
    </location>
</feature>
<feature type="transmembrane region" description="Helical" evidence="1">
    <location>
        <begin position="125"/>
        <end position="143"/>
    </location>
</feature>
<keyword evidence="5" id="KW-1185">Reference proteome</keyword>
<proteinExistence type="predicted"/>